<accession>A0A0F9V7R2</accession>
<organism evidence="3">
    <name type="scientific">marine sediment metagenome</name>
    <dbReference type="NCBI Taxonomy" id="412755"/>
    <lineage>
        <taxon>unclassified sequences</taxon>
        <taxon>metagenomes</taxon>
        <taxon>ecological metagenomes</taxon>
    </lineage>
</organism>
<dbReference type="AlphaFoldDB" id="A0A0F9V7R2"/>
<evidence type="ECO:0000313" key="3">
    <source>
        <dbReference type="EMBL" id="KKN61893.1"/>
    </source>
</evidence>
<feature type="transmembrane region" description="Helical" evidence="1">
    <location>
        <begin position="16"/>
        <end position="41"/>
    </location>
</feature>
<dbReference type="Pfam" id="PF18153">
    <property type="entry name" value="Cap15_CD_rec"/>
    <property type="match status" value="1"/>
</dbReference>
<name>A0A0F9V7R2_9ZZZZ</name>
<evidence type="ECO:0000259" key="2">
    <source>
        <dbReference type="Pfam" id="PF18153"/>
    </source>
</evidence>
<protein>
    <recommendedName>
        <fullName evidence="2">CD-NTase-associated protein 15 domain-containing protein</fullName>
    </recommendedName>
</protein>
<reference evidence="3" key="1">
    <citation type="journal article" date="2015" name="Nature">
        <title>Complex archaea that bridge the gap between prokaryotes and eukaryotes.</title>
        <authorList>
            <person name="Spang A."/>
            <person name="Saw J.H."/>
            <person name="Jorgensen S.L."/>
            <person name="Zaremba-Niedzwiedzka K."/>
            <person name="Martijn J."/>
            <person name="Lind A.E."/>
            <person name="van Eijk R."/>
            <person name="Schleper C."/>
            <person name="Guy L."/>
            <person name="Ettema T.J."/>
        </authorList>
    </citation>
    <scope>NUCLEOTIDE SEQUENCE</scope>
</reference>
<keyword evidence="1" id="KW-0812">Transmembrane</keyword>
<sequence length="211" mass="23212">MAEHEYSVVGHSRSKIGMWISFAAGLIAGGLVVGVGLLLALAEDRGLIDVPEIVFWPLTGAAVFGALFLLFDRSGWRWKGVRSVVGIPDISGSWDLEGKSYDQDNEPQWDWAGKIEITQHYERIFVWLKTAQSQSHSVSAAILPEGRAGFRLIYSYRNQPKPGEAELQAHIGHCDLLFAPDLQTAEGSYFNGGGRFTHGTMNLKRRAPDAA</sequence>
<keyword evidence="1" id="KW-1133">Transmembrane helix</keyword>
<proteinExistence type="predicted"/>
<keyword evidence="1" id="KW-0472">Membrane</keyword>
<feature type="transmembrane region" description="Helical" evidence="1">
    <location>
        <begin position="53"/>
        <end position="71"/>
    </location>
</feature>
<dbReference type="InterPro" id="IPR041208">
    <property type="entry name" value="Cap15"/>
</dbReference>
<evidence type="ECO:0000256" key="1">
    <source>
        <dbReference type="SAM" id="Phobius"/>
    </source>
</evidence>
<dbReference type="EMBL" id="LAZR01000641">
    <property type="protein sequence ID" value="KKN61893.1"/>
    <property type="molecule type" value="Genomic_DNA"/>
</dbReference>
<comment type="caution">
    <text evidence="3">The sequence shown here is derived from an EMBL/GenBank/DDBJ whole genome shotgun (WGS) entry which is preliminary data.</text>
</comment>
<feature type="domain" description="CD-NTase-associated protein 15" evidence="2">
    <location>
        <begin position="87"/>
        <end position="205"/>
    </location>
</feature>
<gene>
    <name evidence="3" type="ORF">LCGC14_0517300</name>
</gene>